<feature type="signal peptide" evidence="2">
    <location>
        <begin position="1"/>
        <end position="24"/>
    </location>
</feature>
<dbReference type="Pfam" id="PF00856">
    <property type="entry name" value="SET"/>
    <property type="match status" value="1"/>
</dbReference>
<evidence type="ECO:0000256" key="2">
    <source>
        <dbReference type="SAM" id="SignalP"/>
    </source>
</evidence>
<dbReference type="Proteomes" id="UP001239445">
    <property type="component" value="Unassembled WGS sequence"/>
</dbReference>
<keyword evidence="2" id="KW-0732">Signal</keyword>
<name>A0AAJ0F9D8_9PEZI</name>
<dbReference type="PANTHER" id="PTHR47332">
    <property type="entry name" value="SET DOMAIN-CONTAINING PROTEIN 5"/>
    <property type="match status" value="1"/>
</dbReference>
<evidence type="ECO:0000313" key="5">
    <source>
        <dbReference type="Proteomes" id="UP001239445"/>
    </source>
</evidence>
<dbReference type="PROSITE" id="PS50280">
    <property type="entry name" value="SET"/>
    <property type="match status" value="1"/>
</dbReference>
<evidence type="ECO:0000259" key="3">
    <source>
        <dbReference type="PROSITE" id="PS50280"/>
    </source>
</evidence>
<proteinExistence type="predicted"/>
<dbReference type="InterPro" id="IPR053185">
    <property type="entry name" value="SET_domain_protein"/>
</dbReference>
<feature type="region of interest" description="Disordered" evidence="1">
    <location>
        <begin position="128"/>
        <end position="155"/>
    </location>
</feature>
<reference evidence="4" key="1">
    <citation type="submission" date="2023-06" db="EMBL/GenBank/DDBJ databases">
        <title>Genome-scale phylogeny and comparative genomics of the fungal order Sordariales.</title>
        <authorList>
            <consortium name="Lawrence Berkeley National Laboratory"/>
            <person name="Hensen N."/>
            <person name="Bonometti L."/>
            <person name="Westerberg I."/>
            <person name="Brannstrom I.O."/>
            <person name="Guillou S."/>
            <person name="Cros-Aarteil S."/>
            <person name="Calhoun S."/>
            <person name="Haridas S."/>
            <person name="Kuo A."/>
            <person name="Mondo S."/>
            <person name="Pangilinan J."/>
            <person name="Riley R."/>
            <person name="Labutti K."/>
            <person name="Andreopoulos B."/>
            <person name="Lipzen A."/>
            <person name="Chen C."/>
            <person name="Yanf M."/>
            <person name="Daum C."/>
            <person name="Ng V."/>
            <person name="Clum A."/>
            <person name="Steindorff A."/>
            <person name="Ohm R."/>
            <person name="Martin F."/>
            <person name="Silar P."/>
            <person name="Natvig D."/>
            <person name="Lalanne C."/>
            <person name="Gautier V."/>
            <person name="Ament-Velasquez S.L."/>
            <person name="Kruys A."/>
            <person name="Hutchinson M.I."/>
            <person name="Powell A.J."/>
            <person name="Barry K."/>
            <person name="Miller A.N."/>
            <person name="Grigoriev I.V."/>
            <person name="Debuchy R."/>
            <person name="Gladieux P."/>
            <person name="Thoren M.H."/>
            <person name="Johannesson H."/>
        </authorList>
    </citation>
    <scope>NUCLEOTIDE SEQUENCE</scope>
    <source>
        <strain evidence="4">PSN4</strain>
    </source>
</reference>
<dbReference type="AlphaFoldDB" id="A0AAJ0F9D8"/>
<dbReference type="Gene3D" id="2.170.270.10">
    <property type="entry name" value="SET domain"/>
    <property type="match status" value="1"/>
</dbReference>
<sequence length="441" mass="49469">MVSSNHCTLLRVLVAAAFFISSQSLVVCYSTTTSSWSSRDPPFPRKLLTTNTCPSSPSLPAPSLPWSHAPFCPPPSNPNIGGEVPDDCVFIVTTFRASQGLSLVTTPDLASSIVSFLDDGFVSVRLRDHPSVSQRQQDTSTEKHDGRNGMGYTVKPLPGRGKGVLATRRFAKHETVMVDFPALLVRFDFLNSERFDPSAQRGMLERAVRRLPRETRDAIIGTDVVRDVIQTNAFGVEIEGVNHMALFLHGSRVNHGCRPNVFWRYSHRDMAMEMVALREIKPGDEIVHSYAPLGYTMQERQQTLEAWGFRCRCEMCSAPAGQIALSDRRRERMFEIHSTLGMAAESASLSKQRIDALVREAMGIIEVEELDPQLVAYHEVFARAYMSVGDVSSARSHVMAAEEKWVYYEGEEHSNIEQIKRLWEELDGLQEEVDEDDDDED</sequence>
<keyword evidence="5" id="KW-1185">Reference proteome</keyword>
<evidence type="ECO:0000256" key="1">
    <source>
        <dbReference type="SAM" id="MobiDB-lite"/>
    </source>
</evidence>
<protein>
    <recommendedName>
        <fullName evidence="3">SET domain-containing protein</fullName>
    </recommendedName>
</protein>
<dbReference type="InterPro" id="IPR046341">
    <property type="entry name" value="SET_dom_sf"/>
</dbReference>
<feature type="chain" id="PRO_5042530691" description="SET domain-containing protein" evidence="2">
    <location>
        <begin position="25"/>
        <end position="441"/>
    </location>
</feature>
<dbReference type="InterPro" id="IPR001214">
    <property type="entry name" value="SET_dom"/>
</dbReference>
<feature type="domain" description="SET" evidence="3">
    <location>
        <begin position="150"/>
        <end position="291"/>
    </location>
</feature>
<organism evidence="4 5">
    <name type="scientific">Echria macrotheca</name>
    <dbReference type="NCBI Taxonomy" id="438768"/>
    <lineage>
        <taxon>Eukaryota</taxon>
        <taxon>Fungi</taxon>
        <taxon>Dikarya</taxon>
        <taxon>Ascomycota</taxon>
        <taxon>Pezizomycotina</taxon>
        <taxon>Sordariomycetes</taxon>
        <taxon>Sordariomycetidae</taxon>
        <taxon>Sordariales</taxon>
        <taxon>Schizotheciaceae</taxon>
        <taxon>Echria</taxon>
    </lineage>
</organism>
<accession>A0AAJ0F9D8</accession>
<comment type="caution">
    <text evidence="4">The sequence shown here is derived from an EMBL/GenBank/DDBJ whole genome shotgun (WGS) entry which is preliminary data.</text>
</comment>
<dbReference type="SUPFAM" id="SSF82199">
    <property type="entry name" value="SET domain"/>
    <property type="match status" value="1"/>
</dbReference>
<dbReference type="CDD" id="cd20071">
    <property type="entry name" value="SET_SMYD"/>
    <property type="match status" value="1"/>
</dbReference>
<dbReference type="PANTHER" id="PTHR47332:SF6">
    <property type="entry name" value="SET DOMAIN-CONTAINING PROTEIN"/>
    <property type="match status" value="1"/>
</dbReference>
<dbReference type="EMBL" id="MU839838">
    <property type="protein sequence ID" value="KAK1753029.1"/>
    <property type="molecule type" value="Genomic_DNA"/>
</dbReference>
<gene>
    <name evidence="4" type="ORF">QBC47DRAFT_304211</name>
</gene>
<evidence type="ECO:0000313" key="4">
    <source>
        <dbReference type="EMBL" id="KAK1753029.1"/>
    </source>
</evidence>